<dbReference type="EMBL" id="UGTB01000004">
    <property type="protein sequence ID" value="SUB61998.1"/>
    <property type="molecule type" value="Genomic_DNA"/>
</dbReference>
<organism evidence="1 2">
    <name type="scientific">Peptostreptococcus anaerobius</name>
    <dbReference type="NCBI Taxonomy" id="1261"/>
    <lineage>
        <taxon>Bacteria</taxon>
        <taxon>Bacillati</taxon>
        <taxon>Bacillota</taxon>
        <taxon>Clostridia</taxon>
        <taxon>Peptostreptococcales</taxon>
        <taxon>Peptostreptococcaceae</taxon>
        <taxon>Peptostreptococcus</taxon>
    </lineage>
</organism>
<protein>
    <recommendedName>
        <fullName evidence="3">Lipoprotein</fullName>
    </recommendedName>
</protein>
<gene>
    <name evidence="1" type="ORF">NCTC11460_01993</name>
</gene>
<accession>A0A379CIE9</accession>
<dbReference type="Proteomes" id="UP000255101">
    <property type="component" value="Unassembled WGS sequence"/>
</dbReference>
<dbReference type="AlphaFoldDB" id="A0A379CIE9"/>
<dbReference type="RefSeq" id="WP_002845851.1">
    <property type="nucleotide sequence ID" value="NZ_CP096607.1"/>
</dbReference>
<proteinExistence type="predicted"/>
<evidence type="ECO:0008006" key="3">
    <source>
        <dbReference type="Google" id="ProtNLM"/>
    </source>
</evidence>
<reference evidence="1 2" key="1">
    <citation type="submission" date="2018-06" db="EMBL/GenBank/DDBJ databases">
        <authorList>
            <consortium name="Pathogen Informatics"/>
            <person name="Doyle S."/>
        </authorList>
    </citation>
    <scope>NUCLEOTIDE SEQUENCE [LARGE SCALE GENOMIC DNA]</scope>
    <source>
        <strain evidence="1 2">NCTC11460</strain>
    </source>
</reference>
<dbReference type="PROSITE" id="PS51257">
    <property type="entry name" value="PROKAR_LIPOPROTEIN"/>
    <property type="match status" value="1"/>
</dbReference>
<sequence>MAVISRRFLNTLILMMGPLVFSLVFGCTYGRHDKTPCSSKFGVDTFTGDCICKIYKVFNDRGLVLGLLAGYIGGMVDC</sequence>
<name>A0A379CIE9_9FIRM</name>
<evidence type="ECO:0000313" key="2">
    <source>
        <dbReference type="Proteomes" id="UP000255101"/>
    </source>
</evidence>
<evidence type="ECO:0000313" key="1">
    <source>
        <dbReference type="EMBL" id="SUB61998.1"/>
    </source>
</evidence>